<keyword evidence="1" id="KW-1015">Disulfide bond</keyword>
<dbReference type="PROSITE" id="PS50026">
    <property type="entry name" value="EGF_3"/>
    <property type="match status" value="1"/>
</dbReference>
<evidence type="ECO:0000259" key="4">
    <source>
        <dbReference type="PROSITE" id="PS50026"/>
    </source>
</evidence>
<proteinExistence type="predicted"/>
<organism evidence="5">
    <name type="scientific">Homalodisca liturata</name>
    <dbReference type="NCBI Taxonomy" id="320908"/>
    <lineage>
        <taxon>Eukaryota</taxon>
        <taxon>Metazoa</taxon>
        <taxon>Ecdysozoa</taxon>
        <taxon>Arthropoda</taxon>
        <taxon>Hexapoda</taxon>
        <taxon>Insecta</taxon>
        <taxon>Pterygota</taxon>
        <taxon>Neoptera</taxon>
        <taxon>Paraneoptera</taxon>
        <taxon>Hemiptera</taxon>
        <taxon>Auchenorrhyncha</taxon>
        <taxon>Membracoidea</taxon>
        <taxon>Cicadellidae</taxon>
        <taxon>Cicadellinae</taxon>
        <taxon>Proconiini</taxon>
        <taxon>Homalodisca</taxon>
    </lineage>
</organism>
<keyword evidence="3" id="KW-0472">Membrane</keyword>
<comment type="caution">
    <text evidence="1">Lacks conserved residue(s) required for the propagation of feature annotation.</text>
</comment>
<accession>A0A1B6JQT9</accession>
<dbReference type="PROSITE" id="PS01186">
    <property type="entry name" value="EGF_2"/>
    <property type="match status" value="1"/>
</dbReference>
<gene>
    <name evidence="5" type="ORF">g.13988</name>
</gene>
<feature type="transmembrane region" description="Helical" evidence="3">
    <location>
        <begin position="41"/>
        <end position="62"/>
    </location>
</feature>
<dbReference type="PANTHER" id="PTHR22963:SF39">
    <property type="entry name" value="DUMPY"/>
    <property type="match status" value="1"/>
</dbReference>
<dbReference type="AlphaFoldDB" id="A0A1B6JQT9"/>
<evidence type="ECO:0000313" key="5">
    <source>
        <dbReference type="EMBL" id="JAT01605.1"/>
    </source>
</evidence>
<feature type="non-terminal residue" evidence="5">
    <location>
        <position position="150"/>
    </location>
</feature>
<feature type="region of interest" description="Disordered" evidence="2">
    <location>
        <begin position="13"/>
        <end position="32"/>
    </location>
</feature>
<dbReference type="EMBL" id="GECU01006102">
    <property type="protein sequence ID" value="JAT01605.1"/>
    <property type="molecule type" value="Transcribed_RNA"/>
</dbReference>
<evidence type="ECO:0000256" key="1">
    <source>
        <dbReference type="PROSITE-ProRule" id="PRU00076"/>
    </source>
</evidence>
<keyword evidence="3" id="KW-1133">Transmembrane helix</keyword>
<keyword evidence="3" id="KW-0812">Transmembrane</keyword>
<evidence type="ECO:0000256" key="3">
    <source>
        <dbReference type="SAM" id="Phobius"/>
    </source>
</evidence>
<feature type="disulfide bond" evidence="1">
    <location>
        <begin position="98"/>
        <end position="108"/>
    </location>
</feature>
<keyword evidence="1" id="KW-0245">EGF-like domain</keyword>
<dbReference type="InterPro" id="IPR000742">
    <property type="entry name" value="EGF"/>
</dbReference>
<reference evidence="5" key="1">
    <citation type="submission" date="2015-11" db="EMBL/GenBank/DDBJ databases">
        <title>De novo transcriptome assembly of four potential Pierce s Disease insect vectors from Arizona vineyards.</title>
        <authorList>
            <person name="Tassone E.E."/>
        </authorList>
    </citation>
    <scope>NUCLEOTIDE SEQUENCE</scope>
</reference>
<evidence type="ECO:0000256" key="2">
    <source>
        <dbReference type="SAM" id="MobiDB-lite"/>
    </source>
</evidence>
<name>A0A1B6JQT9_9HEMI</name>
<protein>
    <recommendedName>
        <fullName evidence="4">EGF-like domain-containing protein</fullName>
    </recommendedName>
</protein>
<sequence>AKTSSVNKQMIDDWRRKGPALDPESVTQSTMEGSPARNSQVLLISLLISVGCVFVLLCLLGLGQFPKQRNPNDIEGCTYNYECPEDSACINRVCEDPCFGICQDNATCQMFNRIPYCSCKPGFSGNPFTGCQRAVEVLAGDLPGNNSKPR</sequence>
<feature type="domain" description="EGF-like" evidence="4">
    <location>
        <begin position="95"/>
        <end position="132"/>
    </location>
</feature>
<dbReference type="PANTHER" id="PTHR22963">
    <property type="entry name" value="ENDOGLIN-RELATED"/>
    <property type="match status" value="1"/>
</dbReference>
<feature type="non-terminal residue" evidence="5">
    <location>
        <position position="1"/>
    </location>
</feature>